<dbReference type="AlphaFoldDB" id="A0A4Z1T2R8"/>
<dbReference type="EMBL" id="VDLU01000002">
    <property type="protein sequence ID" value="TNJ28243.1"/>
    <property type="molecule type" value="Genomic_DNA"/>
</dbReference>
<gene>
    <name evidence="1" type="ORF">GMRT_14395</name>
</gene>
<sequence length="490" mass="53176">MLAESTDAPTMPPAMQSSMRYFIKMFFHVDNPLSSEAWTLGCAGRAGRARTQGSIGDLVAQLLLLDDEQLRQLAVMLIGTSRIHAAKAAQLLQDAQRLLLWRAETRVEPSTDVPRPPRKRRLMDDSALAEPALAHLRDSTAMPPIRASITLYGTGEVHHTGAGDILSSTLAGTLLHEHGAGEDGPNPFHDDGLAALLEEDDRLDPSLMLSAGNVDNDPDLALRAASSALVDDGRTSIQRGSIPLALASTFGESHAFDIEKLVPSTVLGASSVSEMPMDAIHNIIDVSAPKNLPPRRERKPSQKGRTLIPTFLIDREPQTDTLPQRDESSNTRFELTLDEALQAIHMSDSVGITLHSPYTCPQFAEVVAAEERVELPRTMMTSVVEHNRDDGGYFGASALDYADACPSSPPLELANLDVEKDTPTRYTELGADLLQRLTPTFARIEELAPRKKEAACTFHNALILCATGQVLIRQTGRTIALALAFEAVHV</sequence>
<name>A0A4Z1T2R8_GIAMU</name>
<comment type="caution">
    <text evidence="1">The sequence shown here is derived from an EMBL/GenBank/DDBJ whole genome shotgun (WGS) entry which is preliminary data.</text>
</comment>
<organism evidence="1 2">
    <name type="scientific">Giardia muris</name>
    <dbReference type="NCBI Taxonomy" id="5742"/>
    <lineage>
        <taxon>Eukaryota</taxon>
        <taxon>Metamonada</taxon>
        <taxon>Diplomonadida</taxon>
        <taxon>Hexamitidae</taxon>
        <taxon>Giardiinae</taxon>
        <taxon>Giardia</taxon>
    </lineage>
</organism>
<proteinExistence type="predicted"/>
<dbReference type="VEuPathDB" id="GiardiaDB:GMRT_14395"/>
<dbReference type="Proteomes" id="UP000315496">
    <property type="component" value="Chromosome 2"/>
</dbReference>
<reference evidence="1 2" key="1">
    <citation type="submission" date="2019-05" db="EMBL/GenBank/DDBJ databases">
        <title>The compact genome of Giardia muris reveals important steps in the evolution of intestinal protozoan parasites.</title>
        <authorList>
            <person name="Xu F."/>
            <person name="Jimenez-Gonzalez A."/>
            <person name="Einarsson E."/>
            <person name="Astvaldsson A."/>
            <person name="Peirasmaki D."/>
            <person name="Eckmann L."/>
            <person name="Andersson J.O."/>
            <person name="Svard S.G."/>
            <person name="Jerlstrom-Hultqvist J."/>
        </authorList>
    </citation>
    <scope>NUCLEOTIDE SEQUENCE [LARGE SCALE GENOMIC DNA]</scope>
    <source>
        <strain evidence="1 2">Roberts-Thomson</strain>
    </source>
</reference>
<evidence type="ECO:0000313" key="2">
    <source>
        <dbReference type="Proteomes" id="UP000315496"/>
    </source>
</evidence>
<keyword evidence="2" id="KW-1185">Reference proteome</keyword>
<accession>A0A4Z1T2R8</accession>
<evidence type="ECO:0000313" key="1">
    <source>
        <dbReference type="EMBL" id="TNJ28243.1"/>
    </source>
</evidence>
<protein>
    <submittedName>
        <fullName evidence="1">Uncharacterized protein</fullName>
    </submittedName>
</protein>